<organism evidence="1 2">
    <name type="scientific">Thermaurantimonas aggregans</name>
    <dbReference type="NCBI Taxonomy" id="2173829"/>
    <lineage>
        <taxon>Bacteria</taxon>
        <taxon>Pseudomonadati</taxon>
        <taxon>Bacteroidota</taxon>
        <taxon>Flavobacteriia</taxon>
        <taxon>Flavobacteriales</taxon>
        <taxon>Schleiferiaceae</taxon>
        <taxon>Thermaurantimonas</taxon>
    </lineage>
</organism>
<protein>
    <submittedName>
        <fullName evidence="1">Phosphonate ABC transporter ATP-binding protein</fullName>
    </submittedName>
</protein>
<dbReference type="SUPFAM" id="SSF53474">
    <property type="entry name" value="alpha/beta-Hydrolases"/>
    <property type="match status" value="1"/>
</dbReference>
<dbReference type="GO" id="GO:0005524">
    <property type="term" value="F:ATP binding"/>
    <property type="evidence" value="ECO:0007669"/>
    <property type="project" value="UniProtKB-KW"/>
</dbReference>
<keyword evidence="2" id="KW-1185">Reference proteome</keyword>
<sequence>MESNSIDQSKETLTLSLKTIPNLDRPIYLTGNFNNWQVDDPKFELKKINADTYEYTFKNLSNLPDQIEYKYTLGDWHHEELDEHGRPRLNRKITKTARHIYDFVPNWRNQHQTFRQEFLPIIQPIEGSFNMPVKIQTRRITALLPWDYHMSTKRYPVLYLQDGQNLFDEYAPYGNWALDKRLARLAEKGLHEVIIIAIDHASDKRILEFTPSEKTALGEGLGREYSHFLAYELKPHIDRHLRTLPYREFTGIGGSSLGGLITLYAAITQPEVFSRLMVFSPSLWVQPSLIQQFLKMDPPYCGRIYMYGGGCEGSGVVEYQRQLHTGIQHSGNPFIKSKLSVNPHGHHSESEWGREFPKALKWLFF</sequence>
<keyword evidence="1" id="KW-0547">Nucleotide-binding</keyword>
<name>A0A401XNM4_9FLAO</name>
<dbReference type="Proteomes" id="UP000286715">
    <property type="component" value="Unassembled WGS sequence"/>
</dbReference>
<dbReference type="InterPro" id="IPR000801">
    <property type="entry name" value="Esterase-like"/>
</dbReference>
<dbReference type="Gene3D" id="2.60.40.10">
    <property type="entry name" value="Immunoglobulins"/>
    <property type="match status" value="1"/>
</dbReference>
<evidence type="ECO:0000313" key="1">
    <source>
        <dbReference type="EMBL" id="GCD78624.1"/>
    </source>
</evidence>
<comment type="caution">
    <text evidence="1">The sequence shown here is derived from an EMBL/GenBank/DDBJ whole genome shotgun (WGS) entry which is preliminary data.</text>
</comment>
<dbReference type="Pfam" id="PF00756">
    <property type="entry name" value="Esterase"/>
    <property type="match status" value="1"/>
</dbReference>
<dbReference type="InterPro" id="IPR029058">
    <property type="entry name" value="AB_hydrolase_fold"/>
</dbReference>
<dbReference type="EMBL" id="BHZE01000029">
    <property type="protein sequence ID" value="GCD78624.1"/>
    <property type="molecule type" value="Genomic_DNA"/>
</dbReference>
<dbReference type="PANTHER" id="PTHR48098">
    <property type="entry name" value="ENTEROCHELIN ESTERASE-RELATED"/>
    <property type="match status" value="1"/>
</dbReference>
<gene>
    <name evidence="1" type="ORF">JCM31826_21060</name>
</gene>
<proteinExistence type="predicted"/>
<dbReference type="InterPro" id="IPR013783">
    <property type="entry name" value="Ig-like_fold"/>
</dbReference>
<dbReference type="PANTHER" id="PTHR48098:SF6">
    <property type="entry name" value="FERRI-BACILLIBACTIN ESTERASE BESA"/>
    <property type="match status" value="1"/>
</dbReference>
<dbReference type="Gene3D" id="3.40.50.1820">
    <property type="entry name" value="alpha/beta hydrolase"/>
    <property type="match status" value="1"/>
</dbReference>
<accession>A0A401XNM4</accession>
<evidence type="ECO:0000313" key="2">
    <source>
        <dbReference type="Proteomes" id="UP000286715"/>
    </source>
</evidence>
<dbReference type="InterPro" id="IPR050583">
    <property type="entry name" value="Mycobacterial_A85_antigen"/>
</dbReference>
<reference evidence="1 2" key="1">
    <citation type="submission" date="2018-11" db="EMBL/GenBank/DDBJ databases">
        <title>Schleiferia aggregans sp. nov., a moderately thermophilic heterotrophic bacterium isolated from microbial mats at a terrestrial hot spring.</title>
        <authorList>
            <person name="Iino T."/>
            <person name="Ohkuma M."/>
            <person name="Haruta S."/>
        </authorList>
    </citation>
    <scope>NUCLEOTIDE SEQUENCE [LARGE SCALE GENOMIC DNA]</scope>
    <source>
        <strain evidence="1 2">LA</strain>
    </source>
</reference>
<dbReference type="OrthoDB" id="9784036at2"/>
<dbReference type="AlphaFoldDB" id="A0A401XNM4"/>
<keyword evidence="1" id="KW-0067">ATP-binding</keyword>